<evidence type="ECO:0000313" key="3">
    <source>
        <dbReference type="Proteomes" id="UP000636709"/>
    </source>
</evidence>
<sequence length="211" mass="23661">MAAVAGGEAGDSEKQPPFRWLNVARCAVAAVVMVLILAVIINAIQVVLRPNSLSLTVVEGTVFVKRLPEEKNLSLSLDLRAENPSGRARMYYTNLDAYLLNTTMESTAKPRRDCIIYFRPKDIVAFDQQQAVMSSMKLHVTNKSMPGYFDKLYANGTMRDVTLRLDGDLVTEVTINETRRATYYCRSLIVGGDPDDEAFRYWQDDVHCTKA</sequence>
<keyword evidence="3" id="KW-1185">Reference proteome</keyword>
<keyword evidence="1" id="KW-1133">Transmembrane helix</keyword>
<dbReference type="PANTHER" id="PTHR36480:SF10">
    <property type="entry name" value="LATE EMBRYOGENESIS ABUNDANT PROTEIN LEA-2 SUBGROUP DOMAIN-CONTAINING PROTEIN"/>
    <property type="match status" value="1"/>
</dbReference>
<evidence type="ECO:0000313" key="2">
    <source>
        <dbReference type="EMBL" id="KAF8662239.1"/>
    </source>
</evidence>
<accession>A0A835AH79</accession>
<evidence type="ECO:0008006" key="4">
    <source>
        <dbReference type="Google" id="ProtNLM"/>
    </source>
</evidence>
<feature type="transmembrane region" description="Helical" evidence="1">
    <location>
        <begin position="20"/>
        <end position="44"/>
    </location>
</feature>
<dbReference type="EMBL" id="JACEFO010002381">
    <property type="protein sequence ID" value="KAF8662239.1"/>
    <property type="molecule type" value="Genomic_DNA"/>
</dbReference>
<dbReference type="PANTHER" id="PTHR36480">
    <property type="entry name" value="OS06G0118900 PROTEIN-RELATED"/>
    <property type="match status" value="1"/>
</dbReference>
<keyword evidence="1" id="KW-0812">Transmembrane</keyword>
<dbReference type="AlphaFoldDB" id="A0A835AH79"/>
<reference evidence="2" key="1">
    <citation type="submission" date="2020-07" db="EMBL/GenBank/DDBJ databases">
        <title>Genome sequence and genetic diversity analysis of an under-domesticated orphan crop, white fonio (Digitaria exilis).</title>
        <authorList>
            <person name="Bennetzen J.L."/>
            <person name="Chen S."/>
            <person name="Ma X."/>
            <person name="Wang X."/>
            <person name="Yssel A.E.J."/>
            <person name="Chaluvadi S.R."/>
            <person name="Johnson M."/>
            <person name="Gangashetty P."/>
            <person name="Hamidou F."/>
            <person name="Sanogo M.D."/>
            <person name="Zwaenepoel A."/>
            <person name="Wallace J."/>
            <person name="Van De Peer Y."/>
            <person name="Van Deynze A."/>
        </authorList>
    </citation>
    <scope>NUCLEOTIDE SEQUENCE</scope>
    <source>
        <tissue evidence="2">Leaves</tissue>
    </source>
</reference>
<dbReference type="OrthoDB" id="657467at2759"/>
<gene>
    <name evidence="2" type="ORF">HU200_056441</name>
</gene>
<dbReference type="Gramene" id="Dexi4A01G0001360.1">
    <property type="protein sequence ID" value="Dexi4A01G0001360.1:cds"/>
    <property type="gene ID" value="Dexi4A01G0001360"/>
</dbReference>
<keyword evidence="1" id="KW-0472">Membrane</keyword>
<protein>
    <recommendedName>
        <fullName evidence="4">Late embryogenesis abundant protein LEA-2 subgroup domain-containing protein</fullName>
    </recommendedName>
</protein>
<evidence type="ECO:0000256" key="1">
    <source>
        <dbReference type="SAM" id="Phobius"/>
    </source>
</evidence>
<comment type="caution">
    <text evidence="2">The sequence shown here is derived from an EMBL/GenBank/DDBJ whole genome shotgun (WGS) entry which is preliminary data.</text>
</comment>
<name>A0A835AH79_9POAL</name>
<organism evidence="2 3">
    <name type="scientific">Digitaria exilis</name>
    <dbReference type="NCBI Taxonomy" id="1010633"/>
    <lineage>
        <taxon>Eukaryota</taxon>
        <taxon>Viridiplantae</taxon>
        <taxon>Streptophyta</taxon>
        <taxon>Embryophyta</taxon>
        <taxon>Tracheophyta</taxon>
        <taxon>Spermatophyta</taxon>
        <taxon>Magnoliopsida</taxon>
        <taxon>Liliopsida</taxon>
        <taxon>Poales</taxon>
        <taxon>Poaceae</taxon>
        <taxon>PACMAD clade</taxon>
        <taxon>Panicoideae</taxon>
        <taxon>Panicodae</taxon>
        <taxon>Paniceae</taxon>
        <taxon>Anthephorinae</taxon>
        <taxon>Digitaria</taxon>
    </lineage>
</organism>
<dbReference type="Proteomes" id="UP000636709">
    <property type="component" value="Unassembled WGS sequence"/>
</dbReference>
<proteinExistence type="predicted"/>